<dbReference type="AlphaFoldDB" id="A0A7S3UZJ4"/>
<dbReference type="InterPro" id="IPR001487">
    <property type="entry name" value="Bromodomain"/>
</dbReference>
<feature type="compositionally biased region" description="Acidic residues" evidence="3">
    <location>
        <begin position="158"/>
        <end position="169"/>
    </location>
</feature>
<keyword evidence="1 2" id="KW-0103">Bromodomain</keyword>
<evidence type="ECO:0000259" key="4">
    <source>
        <dbReference type="PROSITE" id="PS50014"/>
    </source>
</evidence>
<feature type="domain" description="Bromo" evidence="4">
    <location>
        <begin position="213"/>
        <end position="286"/>
    </location>
</feature>
<proteinExistence type="predicted"/>
<sequence>MQCIERRITIICTMSTKKITRWISNLKEPLKENYFEYVENVLKKPKESDLEFNRKEITPLEDTLRYIVENTHPSEKSFPTIDFYSLQAAFTLDPKAGAKPPTLSETESKTINKEKDESTDNHQKRERSRSKSPVPEGGGGSGTEDKKHKTKRRKIEIVDDEANASDSDDEAKKVERNKQMLANKRKLLKAIEAIIKVKWAKSMKPAVENFKQMGFENGNPFAVPLVPGCGWVPEEYFEKIKQPIDLLTIKENVESFHTNDLESFEADVWRVISNSKQWSKHVDDSLRVLRIAQEKNIQKNLAELRKEWGVEE</sequence>
<evidence type="ECO:0000313" key="5">
    <source>
        <dbReference type="EMBL" id="CAE0441852.1"/>
    </source>
</evidence>
<protein>
    <recommendedName>
        <fullName evidence="4">Bromo domain-containing protein</fullName>
    </recommendedName>
</protein>
<dbReference type="Pfam" id="PF00439">
    <property type="entry name" value="Bromodomain"/>
    <property type="match status" value="1"/>
</dbReference>
<dbReference type="InterPro" id="IPR036427">
    <property type="entry name" value="Bromodomain-like_sf"/>
</dbReference>
<dbReference type="EMBL" id="HBIN01015779">
    <property type="protein sequence ID" value="CAE0441852.1"/>
    <property type="molecule type" value="Transcribed_RNA"/>
</dbReference>
<dbReference type="PROSITE" id="PS50014">
    <property type="entry name" value="BROMODOMAIN_2"/>
    <property type="match status" value="1"/>
</dbReference>
<dbReference type="SMART" id="SM00297">
    <property type="entry name" value="BROMO"/>
    <property type="match status" value="1"/>
</dbReference>
<dbReference type="CDD" id="cd04369">
    <property type="entry name" value="Bromodomain"/>
    <property type="match status" value="1"/>
</dbReference>
<name>A0A7S3UZJ4_9STRA</name>
<accession>A0A7S3UZJ4</accession>
<dbReference type="Gene3D" id="1.20.920.10">
    <property type="entry name" value="Bromodomain-like"/>
    <property type="match status" value="1"/>
</dbReference>
<evidence type="ECO:0000256" key="1">
    <source>
        <dbReference type="ARBA" id="ARBA00023117"/>
    </source>
</evidence>
<feature type="compositionally biased region" description="Basic and acidic residues" evidence="3">
    <location>
        <begin position="106"/>
        <end position="123"/>
    </location>
</feature>
<feature type="region of interest" description="Disordered" evidence="3">
    <location>
        <begin position="95"/>
        <end position="173"/>
    </location>
</feature>
<organism evidence="5">
    <name type="scientific">Aplanochytrium stocchinoi</name>
    <dbReference type="NCBI Taxonomy" id="215587"/>
    <lineage>
        <taxon>Eukaryota</taxon>
        <taxon>Sar</taxon>
        <taxon>Stramenopiles</taxon>
        <taxon>Bigyra</taxon>
        <taxon>Labyrinthulomycetes</taxon>
        <taxon>Thraustochytrida</taxon>
        <taxon>Thraustochytriidae</taxon>
        <taxon>Aplanochytrium</taxon>
    </lineage>
</organism>
<dbReference type="SUPFAM" id="SSF47370">
    <property type="entry name" value="Bromodomain"/>
    <property type="match status" value="1"/>
</dbReference>
<reference evidence="5" key="1">
    <citation type="submission" date="2021-01" db="EMBL/GenBank/DDBJ databases">
        <authorList>
            <person name="Corre E."/>
            <person name="Pelletier E."/>
            <person name="Niang G."/>
            <person name="Scheremetjew M."/>
            <person name="Finn R."/>
            <person name="Kale V."/>
            <person name="Holt S."/>
            <person name="Cochrane G."/>
            <person name="Meng A."/>
            <person name="Brown T."/>
            <person name="Cohen L."/>
        </authorList>
    </citation>
    <scope>NUCLEOTIDE SEQUENCE</scope>
    <source>
        <strain evidence="5">GSBS06</strain>
    </source>
</reference>
<evidence type="ECO:0000256" key="3">
    <source>
        <dbReference type="SAM" id="MobiDB-lite"/>
    </source>
</evidence>
<evidence type="ECO:0000256" key="2">
    <source>
        <dbReference type="PROSITE-ProRule" id="PRU00035"/>
    </source>
</evidence>
<gene>
    <name evidence="5" type="ORF">ASTO00021_LOCUS11970</name>
</gene>